<evidence type="ECO:0000256" key="2">
    <source>
        <dbReference type="SAM" id="SignalP"/>
    </source>
</evidence>
<gene>
    <name evidence="3" type="ORF">TWF703_000328</name>
</gene>
<feature type="signal peptide" evidence="2">
    <location>
        <begin position="1"/>
        <end position="20"/>
    </location>
</feature>
<dbReference type="Proteomes" id="UP000480548">
    <property type="component" value="Unassembled WGS sequence"/>
</dbReference>
<dbReference type="PANTHER" id="PTHR34883:SF15">
    <property type="entry name" value="EXTRACELLULAR SERINE-RICH PROTEIN"/>
    <property type="match status" value="1"/>
</dbReference>
<reference evidence="3 4" key="1">
    <citation type="submission" date="2019-06" db="EMBL/GenBank/DDBJ databases">
        <authorList>
            <person name="Palmer J.M."/>
        </authorList>
    </citation>
    <scope>NUCLEOTIDE SEQUENCE [LARGE SCALE GENOMIC DNA]</scope>
    <source>
        <strain evidence="3 4">TWF703</strain>
    </source>
</reference>
<dbReference type="Gene3D" id="2.60.40.420">
    <property type="entry name" value="Cupredoxins - blue copper proteins"/>
    <property type="match status" value="1"/>
</dbReference>
<evidence type="ECO:0000256" key="1">
    <source>
        <dbReference type="SAM" id="MobiDB-lite"/>
    </source>
</evidence>
<dbReference type="SUPFAM" id="SSF49503">
    <property type="entry name" value="Cupredoxins"/>
    <property type="match status" value="1"/>
</dbReference>
<dbReference type="AlphaFoldDB" id="A0A7C8JU53"/>
<dbReference type="EMBL" id="WIQZ01000010">
    <property type="protein sequence ID" value="KAF3142824.1"/>
    <property type="molecule type" value="Genomic_DNA"/>
</dbReference>
<proteinExistence type="predicted"/>
<feature type="region of interest" description="Disordered" evidence="1">
    <location>
        <begin position="80"/>
        <end position="152"/>
    </location>
</feature>
<organism evidence="3 4">
    <name type="scientific">Orbilia oligospora</name>
    <name type="common">Nematode-trapping fungus</name>
    <name type="synonym">Arthrobotrys oligospora</name>
    <dbReference type="NCBI Taxonomy" id="2813651"/>
    <lineage>
        <taxon>Eukaryota</taxon>
        <taxon>Fungi</taxon>
        <taxon>Dikarya</taxon>
        <taxon>Ascomycota</taxon>
        <taxon>Pezizomycotina</taxon>
        <taxon>Orbiliomycetes</taxon>
        <taxon>Orbiliales</taxon>
        <taxon>Orbiliaceae</taxon>
        <taxon>Orbilia</taxon>
    </lineage>
</organism>
<feature type="region of interest" description="Disordered" evidence="1">
    <location>
        <begin position="273"/>
        <end position="294"/>
    </location>
</feature>
<dbReference type="PANTHER" id="PTHR34883">
    <property type="entry name" value="SERINE-RICH PROTEIN, PUTATIVE-RELATED-RELATED"/>
    <property type="match status" value="1"/>
</dbReference>
<feature type="compositionally biased region" description="Basic and acidic residues" evidence="1">
    <location>
        <begin position="131"/>
        <end position="147"/>
    </location>
</feature>
<name>A0A7C8JU53_ORBOL</name>
<evidence type="ECO:0008006" key="5">
    <source>
        <dbReference type="Google" id="ProtNLM"/>
    </source>
</evidence>
<keyword evidence="2" id="KW-0732">Signal</keyword>
<protein>
    <recommendedName>
        <fullName evidence="5">Extracellular serine-rich protein</fullName>
    </recommendedName>
</protein>
<evidence type="ECO:0000313" key="3">
    <source>
        <dbReference type="EMBL" id="KAF3142824.1"/>
    </source>
</evidence>
<sequence length="294" mass="31510">MRLQLALIAGLLSSSALAYGDDNWGNHGPKAKTIVKYVTKVQWKTKTCTVTKIKTVIKPGPGSGTTKTQTEVQTVTVTATAAVGGKDGDDKEEEEEPVKVAEKPAKAEDDAPAEKDEVKEDEPKEDEPKEDEAKDEVKDEPKDEPKPAPKTHIIKAMTDDDGNDVFEPASLMAATGDTVVFEFHPSTHSVARGIFDKPCQPLEKGGFYSGFLRVSGGAKSPTFSIKVEDSNPIWYYCTVGKHCQGGMVGVINPGPKDDLKAYIAASKKAPSNVSPKEVNGGTVGSPKVKRILRA</sequence>
<dbReference type="InterPro" id="IPR008972">
    <property type="entry name" value="Cupredoxin"/>
</dbReference>
<dbReference type="CDD" id="cd00920">
    <property type="entry name" value="Cupredoxin"/>
    <property type="match status" value="1"/>
</dbReference>
<dbReference type="InterPro" id="IPR052953">
    <property type="entry name" value="Ser-rich/MCO-related"/>
</dbReference>
<evidence type="ECO:0000313" key="4">
    <source>
        <dbReference type="Proteomes" id="UP000480548"/>
    </source>
</evidence>
<accession>A0A7C8JU53</accession>
<feature type="chain" id="PRO_5029022921" description="Extracellular serine-rich protein" evidence="2">
    <location>
        <begin position="21"/>
        <end position="294"/>
    </location>
</feature>
<feature type="compositionally biased region" description="Basic and acidic residues" evidence="1">
    <location>
        <begin position="97"/>
        <end position="122"/>
    </location>
</feature>
<comment type="caution">
    <text evidence="3">The sequence shown here is derived from an EMBL/GenBank/DDBJ whole genome shotgun (WGS) entry which is preliminary data.</text>
</comment>